<evidence type="ECO:0000313" key="3">
    <source>
        <dbReference type="Proteomes" id="UP000663760"/>
    </source>
</evidence>
<organism evidence="2 3">
    <name type="scientific">Spirodela intermedia</name>
    <name type="common">Intermediate duckweed</name>
    <dbReference type="NCBI Taxonomy" id="51605"/>
    <lineage>
        <taxon>Eukaryota</taxon>
        <taxon>Viridiplantae</taxon>
        <taxon>Streptophyta</taxon>
        <taxon>Embryophyta</taxon>
        <taxon>Tracheophyta</taxon>
        <taxon>Spermatophyta</taxon>
        <taxon>Magnoliopsida</taxon>
        <taxon>Liliopsida</taxon>
        <taxon>Araceae</taxon>
        <taxon>Lemnoideae</taxon>
        <taxon>Spirodela</taxon>
    </lineage>
</organism>
<gene>
    <name evidence="2" type="ORF">SI8410_08011338</name>
</gene>
<name>A0A7I8KS81_SPIIN</name>
<evidence type="ECO:0000256" key="1">
    <source>
        <dbReference type="SAM" id="MobiDB-lite"/>
    </source>
</evidence>
<reference evidence="2" key="1">
    <citation type="submission" date="2020-02" db="EMBL/GenBank/DDBJ databases">
        <authorList>
            <person name="Scholz U."/>
            <person name="Mascher M."/>
            <person name="Fiebig A."/>
        </authorList>
    </citation>
    <scope>NUCLEOTIDE SEQUENCE</scope>
</reference>
<sequence length="21" mass="2347">MIMKTYHHSTSAPPSRSAIKC</sequence>
<dbReference type="EMBL" id="LR746271">
    <property type="protein sequence ID" value="CAA7400660.1"/>
    <property type="molecule type" value="Genomic_DNA"/>
</dbReference>
<accession>A0A7I8KS81</accession>
<feature type="region of interest" description="Disordered" evidence="1">
    <location>
        <begin position="1"/>
        <end position="21"/>
    </location>
</feature>
<protein>
    <submittedName>
        <fullName evidence="2">Uncharacterized protein</fullName>
    </submittedName>
</protein>
<proteinExistence type="predicted"/>
<evidence type="ECO:0000313" key="2">
    <source>
        <dbReference type="EMBL" id="CAA7400660.1"/>
    </source>
</evidence>
<dbReference type="Proteomes" id="UP000663760">
    <property type="component" value="Chromosome 8"/>
</dbReference>
<keyword evidence="3" id="KW-1185">Reference proteome</keyword>
<dbReference type="AlphaFoldDB" id="A0A7I8KS81"/>